<dbReference type="AlphaFoldDB" id="A0AAE0DMJ5"/>
<name>A0AAE0DMJ5_9LECA</name>
<protein>
    <submittedName>
        <fullName evidence="3">Uncharacterized protein</fullName>
    </submittedName>
</protein>
<proteinExistence type="predicted"/>
<feature type="region of interest" description="Disordered" evidence="1">
    <location>
        <begin position="120"/>
        <end position="163"/>
    </location>
</feature>
<evidence type="ECO:0000256" key="1">
    <source>
        <dbReference type="SAM" id="MobiDB-lite"/>
    </source>
</evidence>
<gene>
    <name evidence="3" type="ORF">OEA41_002191</name>
</gene>
<feature type="compositionally biased region" description="Gly residues" evidence="1">
    <location>
        <begin position="134"/>
        <end position="146"/>
    </location>
</feature>
<feature type="compositionally biased region" description="Gly residues" evidence="1">
    <location>
        <begin position="65"/>
        <end position="83"/>
    </location>
</feature>
<keyword evidence="2" id="KW-0732">Signal</keyword>
<feature type="signal peptide" evidence="2">
    <location>
        <begin position="1"/>
        <end position="21"/>
    </location>
</feature>
<evidence type="ECO:0000313" key="4">
    <source>
        <dbReference type="Proteomes" id="UP001276659"/>
    </source>
</evidence>
<feature type="region of interest" description="Disordered" evidence="1">
    <location>
        <begin position="38"/>
        <end position="90"/>
    </location>
</feature>
<dbReference type="EMBL" id="JASNWA010000006">
    <property type="protein sequence ID" value="KAK3174945.1"/>
    <property type="molecule type" value="Genomic_DNA"/>
</dbReference>
<feature type="chain" id="PRO_5041941222" evidence="2">
    <location>
        <begin position="22"/>
        <end position="184"/>
    </location>
</feature>
<accession>A0AAE0DMJ5</accession>
<sequence>MAPLKSILLASILALSSTVTATHGPYIPISASPFPSGTGAPFPSGTGTGFSHGTSTGVIPYPTGGSPGSGGPGSGGPGSGGPGSIQPGSLIESAASCPLPVTVTSTTQVYVTVTVPAPGEAGSTAPPSPPHSVPGGGVGPIVGSGTGIASTGAPHPTGFGSFNKRMEMRGLEKKEEKKRGFFWA</sequence>
<keyword evidence="4" id="KW-1185">Reference proteome</keyword>
<dbReference type="Proteomes" id="UP001276659">
    <property type="component" value="Unassembled WGS sequence"/>
</dbReference>
<reference evidence="3" key="1">
    <citation type="submission" date="2022-11" db="EMBL/GenBank/DDBJ databases">
        <title>Chromosomal genome sequence assembly and mating type (MAT) locus characterization of the leprose asexual lichenized fungus Lepraria neglecta (Nyl.) Erichsen.</title>
        <authorList>
            <person name="Allen J.L."/>
            <person name="Pfeffer B."/>
        </authorList>
    </citation>
    <scope>NUCLEOTIDE SEQUENCE</scope>
    <source>
        <strain evidence="3">Allen 5258</strain>
    </source>
</reference>
<organism evidence="3 4">
    <name type="scientific">Lepraria neglecta</name>
    <dbReference type="NCBI Taxonomy" id="209136"/>
    <lineage>
        <taxon>Eukaryota</taxon>
        <taxon>Fungi</taxon>
        <taxon>Dikarya</taxon>
        <taxon>Ascomycota</taxon>
        <taxon>Pezizomycotina</taxon>
        <taxon>Lecanoromycetes</taxon>
        <taxon>OSLEUM clade</taxon>
        <taxon>Lecanoromycetidae</taxon>
        <taxon>Lecanorales</taxon>
        <taxon>Lecanorineae</taxon>
        <taxon>Stereocaulaceae</taxon>
        <taxon>Lepraria</taxon>
    </lineage>
</organism>
<comment type="caution">
    <text evidence="3">The sequence shown here is derived from an EMBL/GenBank/DDBJ whole genome shotgun (WGS) entry which is preliminary data.</text>
</comment>
<evidence type="ECO:0000256" key="2">
    <source>
        <dbReference type="SAM" id="SignalP"/>
    </source>
</evidence>
<evidence type="ECO:0000313" key="3">
    <source>
        <dbReference type="EMBL" id="KAK3174945.1"/>
    </source>
</evidence>